<keyword evidence="3" id="KW-1185">Reference proteome</keyword>
<dbReference type="AlphaFoldDB" id="A0A841E9L8"/>
<feature type="region of interest" description="Disordered" evidence="1">
    <location>
        <begin position="1"/>
        <end position="42"/>
    </location>
</feature>
<dbReference type="PANTHER" id="PTHR34822:SF1">
    <property type="entry name" value="GRPB FAMILY PROTEIN"/>
    <property type="match status" value="1"/>
</dbReference>
<name>A0A841E9L8_9ACTN</name>
<dbReference type="RefSeq" id="WP_184635887.1">
    <property type="nucleotide sequence ID" value="NZ_BAABKT010000010.1"/>
</dbReference>
<gene>
    <name evidence="2" type="ORF">HNR25_002905</name>
</gene>
<dbReference type="GO" id="GO:0016740">
    <property type="term" value="F:transferase activity"/>
    <property type="evidence" value="ECO:0007669"/>
    <property type="project" value="UniProtKB-KW"/>
</dbReference>
<dbReference type="Pfam" id="PF04229">
    <property type="entry name" value="GrpB"/>
    <property type="match status" value="1"/>
</dbReference>
<dbReference type="Proteomes" id="UP000578077">
    <property type="component" value="Unassembled WGS sequence"/>
</dbReference>
<dbReference type="EMBL" id="JACHLY010000001">
    <property type="protein sequence ID" value="MBB5999154.1"/>
    <property type="molecule type" value="Genomic_DNA"/>
</dbReference>
<organism evidence="2 3">
    <name type="scientific">Streptomonospora salina</name>
    <dbReference type="NCBI Taxonomy" id="104205"/>
    <lineage>
        <taxon>Bacteria</taxon>
        <taxon>Bacillati</taxon>
        <taxon>Actinomycetota</taxon>
        <taxon>Actinomycetes</taxon>
        <taxon>Streptosporangiales</taxon>
        <taxon>Nocardiopsidaceae</taxon>
        <taxon>Streptomonospora</taxon>
    </lineage>
</organism>
<dbReference type="InterPro" id="IPR043519">
    <property type="entry name" value="NT_sf"/>
</dbReference>
<sequence>MSPTEFPDRSSDARPTDAPAPLPSRRGGGRAEPAPGALAPPPHFIDGRVVVVEADPKWPYLFQREADRIRETLGDTALAVEHVGSTAVPGMCAKPCVDVLLTVPDPAEESAYVPALEGAGYAVAHRDSEAAGRRLLRGPDVNTDVHVYGPHAAAAGLMLLFRDRLCADPADRERYQRVKLELAQRRWESVQEYTEAKSGTVAEILDRAGEPVAAPTE</sequence>
<dbReference type="SUPFAM" id="SSF81301">
    <property type="entry name" value="Nucleotidyltransferase"/>
    <property type="match status" value="1"/>
</dbReference>
<comment type="caution">
    <text evidence="2">The sequence shown here is derived from an EMBL/GenBank/DDBJ whole genome shotgun (WGS) entry which is preliminary data.</text>
</comment>
<feature type="compositionally biased region" description="Basic and acidic residues" evidence="1">
    <location>
        <begin position="1"/>
        <end position="15"/>
    </location>
</feature>
<keyword evidence="2" id="KW-0808">Transferase</keyword>
<dbReference type="Gene3D" id="3.30.460.10">
    <property type="entry name" value="Beta Polymerase, domain 2"/>
    <property type="match status" value="1"/>
</dbReference>
<dbReference type="InterPro" id="IPR007344">
    <property type="entry name" value="GrpB/CoaE"/>
</dbReference>
<evidence type="ECO:0000313" key="2">
    <source>
        <dbReference type="EMBL" id="MBB5999154.1"/>
    </source>
</evidence>
<proteinExistence type="predicted"/>
<protein>
    <submittedName>
        <fullName evidence="2">GrpB-like predicted nucleotidyltransferase (UPF0157 family)</fullName>
    </submittedName>
</protein>
<reference evidence="2 3" key="1">
    <citation type="submission" date="2020-08" db="EMBL/GenBank/DDBJ databases">
        <title>Sequencing the genomes of 1000 actinobacteria strains.</title>
        <authorList>
            <person name="Klenk H.-P."/>
        </authorList>
    </citation>
    <scope>NUCLEOTIDE SEQUENCE [LARGE SCALE GENOMIC DNA]</scope>
    <source>
        <strain evidence="2 3">DSM 44593</strain>
    </source>
</reference>
<accession>A0A841E9L8</accession>
<dbReference type="PANTHER" id="PTHR34822">
    <property type="entry name" value="GRPB DOMAIN PROTEIN (AFU_ORTHOLOGUE AFUA_1G01530)"/>
    <property type="match status" value="1"/>
</dbReference>
<evidence type="ECO:0000313" key="3">
    <source>
        <dbReference type="Proteomes" id="UP000578077"/>
    </source>
</evidence>
<evidence type="ECO:0000256" key="1">
    <source>
        <dbReference type="SAM" id="MobiDB-lite"/>
    </source>
</evidence>